<sequence length="155" mass="18092">EVSMTDKRFDETSHKFSLDLLKNLAAIRSFFYFNEGMSRKIRNKGNQVVVGDWTNVLGKCQRHDDGWGENLIWFNGKFAGNKYDGKTFAKYIVKQSFTLVGSDMEMKLMESQRGLRFIERTTIQTATQIERNTMSRIKCRIMKRAVRETPLIAYN</sequence>
<evidence type="ECO:0000313" key="1">
    <source>
        <dbReference type="EMBL" id="KAK1129209.1"/>
    </source>
</evidence>
<dbReference type="AlphaFoldDB" id="A0AA40KQN0"/>
<keyword evidence="2" id="KW-1185">Reference proteome</keyword>
<feature type="non-terminal residue" evidence="1">
    <location>
        <position position="1"/>
    </location>
</feature>
<accession>A0AA40KQN0</accession>
<dbReference type="Proteomes" id="UP001177670">
    <property type="component" value="Unassembled WGS sequence"/>
</dbReference>
<organism evidence="1 2">
    <name type="scientific">Melipona bicolor</name>
    <dbReference type="NCBI Taxonomy" id="60889"/>
    <lineage>
        <taxon>Eukaryota</taxon>
        <taxon>Metazoa</taxon>
        <taxon>Ecdysozoa</taxon>
        <taxon>Arthropoda</taxon>
        <taxon>Hexapoda</taxon>
        <taxon>Insecta</taxon>
        <taxon>Pterygota</taxon>
        <taxon>Neoptera</taxon>
        <taxon>Endopterygota</taxon>
        <taxon>Hymenoptera</taxon>
        <taxon>Apocrita</taxon>
        <taxon>Aculeata</taxon>
        <taxon>Apoidea</taxon>
        <taxon>Anthophila</taxon>
        <taxon>Apidae</taxon>
        <taxon>Melipona</taxon>
    </lineage>
</organism>
<proteinExistence type="predicted"/>
<name>A0AA40KQN0_9HYME</name>
<comment type="caution">
    <text evidence="1">The sequence shown here is derived from an EMBL/GenBank/DDBJ whole genome shotgun (WGS) entry which is preliminary data.</text>
</comment>
<evidence type="ECO:0000313" key="2">
    <source>
        <dbReference type="Proteomes" id="UP001177670"/>
    </source>
</evidence>
<gene>
    <name evidence="1" type="ORF">K0M31_020339</name>
</gene>
<dbReference type="EMBL" id="JAHYIQ010000009">
    <property type="protein sequence ID" value="KAK1129209.1"/>
    <property type="molecule type" value="Genomic_DNA"/>
</dbReference>
<protein>
    <submittedName>
        <fullName evidence="1">Uncharacterized protein</fullName>
    </submittedName>
</protein>
<reference evidence="1" key="1">
    <citation type="submission" date="2021-10" db="EMBL/GenBank/DDBJ databases">
        <title>Melipona bicolor Genome sequencing and assembly.</title>
        <authorList>
            <person name="Araujo N.S."/>
            <person name="Arias M.C."/>
        </authorList>
    </citation>
    <scope>NUCLEOTIDE SEQUENCE</scope>
    <source>
        <strain evidence="1">USP_2M_L1-L4_2017</strain>
        <tissue evidence="1">Whole body</tissue>
    </source>
</reference>